<dbReference type="OrthoDB" id="431378at2759"/>
<feature type="domain" description="DDHD" evidence="2">
    <location>
        <begin position="326"/>
        <end position="481"/>
    </location>
</feature>
<dbReference type="GO" id="GO:0004620">
    <property type="term" value="F:phospholipase activity"/>
    <property type="evidence" value="ECO:0007669"/>
    <property type="project" value="TreeGrafter"/>
</dbReference>
<reference evidence="3" key="1">
    <citation type="submission" date="2013-12" db="EMBL/GenBank/DDBJ databases">
        <title>The Genome Sequence of Aphanomyces invadans NJM9701.</title>
        <authorList>
            <consortium name="The Broad Institute Genomics Platform"/>
            <person name="Russ C."/>
            <person name="Tyler B."/>
            <person name="van West P."/>
            <person name="Dieguez-Uribeondo J."/>
            <person name="Young S.K."/>
            <person name="Zeng Q."/>
            <person name="Gargeya S."/>
            <person name="Fitzgerald M."/>
            <person name="Abouelleil A."/>
            <person name="Alvarado L."/>
            <person name="Chapman S.B."/>
            <person name="Gainer-Dewar J."/>
            <person name="Goldberg J."/>
            <person name="Griggs A."/>
            <person name="Gujja S."/>
            <person name="Hansen M."/>
            <person name="Howarth C."/>
            <person name="Imamovic A."/>
            <person name="Ireland A."/>
            <person name="Larimer J."/>
            <person name="McCowan C."/>
            <person name="Murphy C."/>
            <person name="Pearson M."/>
            <person name="Poon T.W."/>
            <person name="Priest M."/>
            <person name="Roberts A."/>
            <person name="Saif S."/>
            <person name="Shea T."/>
            <person name="Sykes S."/>
            <person name="Wortman J."/>
            <person name="Nusbaum C."/>
            <person name="Birren B."/>
        </authorList>
    </citation>
    <scope>NUCLEOTIDE SEQUENCE [LARGE SCALE GENOMIC DNA]</scope>
    <source>
        <strain evidence="3">NJM9701</strain>
    </source>
</reference>
<dbReference type="InterPro" id="IPR001849">
    <property type="entry name" value="PH_domain"/>
</dbReference>
<dbReference type="Gene3D" id="2.30.29.30">
    <property type="entry name" value="Pleckstrin-homology domain (PH domain)/Phosphotyrosine-binding domain (PTB)"/>
    <property type="match status" value="1"/>
</dbReference>
<dbReference type="STRING" id="157072.A0A024TVH0"/>
<gene>
    <name evidence="3" type="ORF">H310_09319</name>
</gene>
<evidence type="ECO:0000259" key="2">
    <source>
        <dbReference type="PROSITE" id="PS51043"/>
    </source>
</evidence>
<organism evidence="3">
    <name type="scientific">Aphanomyces invadans</name>
    <dbReference type="NCBI Taxonomy" id="157072"/>
    <lineage>
        <taxon>Eukaryota</taxon>
        <taxon>Sar</taxon>
        <taxon>Stramenopiles</taxon>
        <taxon>Oomycota</taxon>
        <taxon>Saprolegniomycetes</taxon>
        <taxon>Saprolegniales</taxon>
        <taxon>Verrucalvaceae</taxon>
        <taxon>Aphanomyces</taxon>
    </lineage>
</organism>
<dbReference type="RefSeq" id="XP_008873579.1">
    <property type="nucleotide sequence ID" value="XM_008875357.1"/>
</dbReference>
<evidence type="ECO:0008006" key="4">
    <source>
        <dbReference type="Google" id="ProtNLM"/>
    </source>
</evidence>
<accession>A0A024TVH0</accession>
<dbReference type="SUPFAM" id="SSF50729">
    <property type="entry name" value="PH domain-like"/>
    <property type="match status" value="2"/>
</dbReference>
<dbReference type="GO" id="GO:0005737">
    <property type="term" value="C:cytoplasm"/>
    <property type="evidence" value="ECO:0007669"/>
    <property type="project" value="TreeGrafter"/>
</dbReference>
<feature type="domain" description="PH" evidence="1">
    <location>
        <begin position="576"/>
        <end position="609"/>
    </location>
</feature>
<dbReference type="Pfam" id="PF02862">
    <property type="entry name" value="DDHD"/>
    <property type="match status" value="1"/>
</dbReference>
<dbReference type="InterPro" id="IPR011993">
    <property type="entry name" value="PH-like_dom_sf"/>
</dbReference>
<protein>
    <recommendedName>
        <fullName evidence="4">DDHD domain-containing protein</fullName>
    </recommendedName>
</protein>
<name>A0A024TVH0_9STRA</name>
<dbReference type="PANTHER" id="PTHR23509">
    <property type="entry name" value="PA-PL1 PHOSPHOLIPASE FAMILY"/>
    <property type="match status" value="1"/>
</dbReference>
<dbReference type="PROSITE" id="PS50003">
    <property type="entry name" value="PH_DOMAIN"/>
    <property type="match status" value="1"/>
</dbReference>
<dbReference type="SMART" id="SM01127">
    <property type="entry name" value="DDHD"/>
    <property type="match status" value="1"/>
</dbReference>
<dbReference type="PANTHER" id="PTHR23509:SF10">
    <property type="entry name" value="LD21067P"/>
    <property type="match status" value="1"/>
</dbReference>
<proteinExistence type="predicted"/>
<dbReference type="InterPro" id="IPR004177">
    <property type="entry name" value="DDHD_dom"/>
</dbReference>
<dbReference type="PROSITE" id="PS51043">
    <property type="entry name" value="DDHD"/>
    <property type="match status" value="1"/>
</dbReference>
<dbReference type="EMBL" id="KI913971">
    <property type="protein sequence ID" value="ETV98018.1"/>
    <property type="molecule type" value="Genomic_DNA"/>
</dbReference>
<dbReference type="eggNOG" id="KOG2308">
    <property type="taxonomic scope" value="Eukaryota"/>
</dbReference>
<dbReference type="SMART" id="SM00233">
    <property type="entry name" value="PH"/>
    <property type="match status" value="2"/>
</dbReference>
<evidence type="ECO:0000313" key="3">
    <source>
        <dbReference type="EMBL" id="ETV98018.1"/>
    </source>
</evidence>
<dbReference type="SUPFAM" id="SSF53474">
    <property type="entry name" value="alpha/beta-Hydrolases"/>
    <property type="match status" value="1"/>
</dbReference>
<dbReference type="VEuPathDB" id="FungiDB:H310_09319"/>
<evidence type="ECO:0000259" key="1">
    <source>
        <dbReference type="PROSITE" id="PS50003"/>
    </source>
</evidence>
<dbReference type="GeneID" id="20086369"/>
<dbReference type="InterPro" id="IPR029058">
    <property type="entry name" value="AB_hydrolase_fold"/>
</dbReference>
<dbReference type="GO" id="GO:0046872">
    <property type="term" value="F:metal ion binding"/>
    <property type="evidence" value="ECO:0007669"/>
    <property type="project" value="InterPro"/>
</dbReference>
<sequence length="733" mass="80701">MTVAWGELDALVDEILRQAVLAKAASSAFQGRSSDSMRRGGARVKSLVEALNACNASIQQALDWTDNATCSGGLLLQSEEDDLVVLEQDVEQQTNVPAQVNKSSPLEQGVMPRRLVRANAGVYETDDMSPPTTPHASSPKRNAFPPKVALESVNHLLFVIHGIGPHADFKDVHSDYFADIPSDQQRRGKSQLLKELFRSTRDTYLSADIPLALEIQTIEWHDVLHTAAVDTAFDQLVPDGANALRHFNKMTIMDMLYYASPAYGQLVVDSVTAQMNSKYKRFLHHHPGWNGHVSIFAHSLGSVIAYDILSHDAGALSATGVQFPGLEFPVENFFAAGSPVPVMLLSRGQVELTGDADTPLLHVRSRPRCAHYFNFIHPSDPIAYRMEPLLCEGGASTPASLSAIFDPKIVHGISFSDLYSRFTSTTLATSTQAPTCVDYYLKHQTRDGTSRMMDVAYAPASHKSYWISQDVVLAALLQLCRPVGEILRRYDIAQVPRPELRPRRRVSFTPHKSVLLATTALARDRITGTWHNRVVLLANKHVYSVASVKDLAVTKSWAVPLASNSTTVVPVDNVGFKVATSTDAKGTVLHAPSRDDRDAWVDAIRARIGHKTKAVVNCDGLITNQSVEYFGAVKTSFLTQGWSTKWVVLTKSHLTAYESCPAAISWWQFSVTTVVVAPSVGRFRLVSPDGTAFTFKIQDKPTFEMWLQAVQERKHCHLSIEQDESVPRGAVVP</sequence>
<dbReference type="InterPro" id="IPR058055">
    <property type="entry name" value="PA-PLA1"/>
</dbReference>
<dbReference type="AlphaFoldDB" id="A0A024TVH0"/>